<dbReference type="InterPro" id="IPR004038">
    <property type="entry name" value="Ribosomal_eL8/eL30/eS12/Gad45"/>
</dbReference>
<evidence type="ECO:0000313" key="13">
    <source>
        <dbReference type="EMBL" id="KAH0919061.1"/>
    </source>
</evidence>
<dbReference type="Proteomes" id="UP000824890">
    <property type="component" value="Unassembled WGS sequence"/>
</dbReference>
<dbReference type="SUPFAM" id="SSF55315">
    <property type="entry name" value="L30e-like"/>
    <property type="match status" value="1"/>
</dbReference>
<keyword evidence="14" id="KW-1185">Reference proteome</keyword>
<evidence type="ECO:0000256" key="7">
    <source>
        <dbReference type="ARBA" id="ARBA00023187"/>
    </source>
</evidence>
<dbReference type="InterPro" id="IPR010920">
    <property type="entry name" value="LSM_dom_sf"/>
</dbReference>
<dbReference type="PROSITE" id="PS52002">
    <property type="entry name" value="SM"/>
    <property type="match status" value="1"/>
</dbReference>
<keyword evidence="7" id="KW-0508">mRNA splicing</keyword>
<accession>A0ABQ8CPV2</accession>
<comment type="similarity">
    <text evidence="3">Belongs to the eukaryotic ribosomal protein eL8 family.</text>
</comment>
<dbReference type="Gene3D" id="2.30.30.100">
    <property type="match status" value="1"/>
</dbReference>
<keyword evidence="8" id="KW-0539">Nucleus</keyword>
<sequence>LIEDSLSGGQVVAGRVHVEERSADEGVSVETEEKNLSVGSSAERKVSGVVERREKKGESVKVGCDGVAAHTEVDGDWRMWGEIVMKSGANDEMSNMKNRIYSITTYSRYYHFSDHRTTSETIFYVSQFTAVGLVHTLNQPSPPLSPPSASRNRQHPMAPKRGVKVVAKKKTEKVTNPLFERRPKQFGIGGALPPKKDLTRYIKWPKSIRLQRQKRILKQRLKVPPALNQFTKTLDKNLATQLFKVLMKYRPEDKAAKKDRLLKKAQAEAEGKPSESKKPIVVKYGLNHVTYLIEQNKAQLVVIAHDVDPIELVVWLPALCRKMEVPYCIVKGKSRLGTVVHQKTAACLCLTTVKNEDKLEFSKILEAIKANFNDKYEEYRKKWGGGIMGSKSQAKTKAKERGKTEEEEFNTGPLSVLMMSVKNNTQVLINCRNNRKLLGRVRAFDRHCNMVLENVREMWTEVPKTGKGKKKALPVNRDRFISKMFLRGDSVIIVLRNPK</sequence>
<dbReference type="Gene3D" id="3.30.1330.30">
    <property type="match status" value="1"/>
</dbReference>
<dbReference type="Pfam" id="PF01423">
    <property type="entry name" value="LSM"/>
    <property type="match status" value="1"/>
</dbReference>
<evidence type="ECO:0000256" key="11">
    <source>
        <dbReference type="SAM" id="MobiDB-lite"/>
    </source>
</evidence>
<comment type="subcellular location">
    <subcellularLocation>
        <location evidence="2">Cytoplasm</location>
        <location evidence="2">Cytosol</location>
    </subcellularLocation>
    <subcellularLocation>
        <location evidence="1">Nucleus</location>
    </subcellularLocation>
</comment>
<evidence type="ECO:0000256" key="9">
    <source>
        <dbReference type="ARBA" id="ARBA00023274"/>
    </source>
</evidence>
<comment type="caution">
    <text evidence="13">The sequence shown here is derived from an EMBL/GenBank/DDBJ whole genome shotgun (WGS) entry which is preliminary data.</text>
</comment>
<dbReference type="InterPro" id="IPR018492">
    <property type="entry name" value="Ribosomal_eL8/Nhp2"/>
</dbReference>
<organism evidence="13 14">
    <name type="scientific">Brassica napus</name>
    <name type="common">Rape</name>
    <dbReference type="NCBI Taxonomy" id="3708"/>
    <lineage>
        <taxon>Eukaryota</taxon>
        <taxon>Viridiplantae</taxon>
        <taxon>Streptophyta</taxon>
        <taxon>Embryophyta</taxon>
        <taxon>Tracheophyta</taxon>
        <taxon>Spermatophyta</taxon>
        <taxon>Magnoliopsida</taxon>
        <taxon>eudicotyledons</taxon>
        <taxon>Gunneridae</taxon>
        <taxon>Pentapetalae</taxon>
        <taxon>rosids</taxon>
        <taxon>malvids</taxon>
        <taxon>Brassicales</taxon>
        <taxon>Brassicaceae</taxon>
        <taxon>Brassiceae</taxon>
        <taxon>Brassica</taxon>
    </lineage>
</organism>
<dbReference type="PANTHER" id="PTHR12777">
    <property type="entry name" value="SMALL NUCLEAR RIBONUCLEOPROTEIN SM D2"/>
    <property type="match status" value="1"/>
</dbReference>
<feature type="domain" description="Sm" evidence="12">
    <location>
        <begin position="414"/>
        <end position="499"/>
    </location>
</feature>
<dbReference type="InterPro" id="IPR047575">
    <property type="entry name" value="Sm"/>
</dbReference>
<comment type="similarity">
    <text evidence="4">Belongs to the snRNP core protein family.</text>
</comment>
<evidence type="ECO:0000256" key="6">
    <source>
        <dbReference type="ARBA" id="ARBA00022664"/>
    </source>
</evidence>
<dbReference type="PRINTS" id="PR00881">
    <property type="entry name" value="L7ARS6FAMILY"/>
</dbReference>
<dbReference type="InterPro" id="IPR001163">
    <property type="entry name" value="Sm_dom_euk/arc"/>
</dbReference>
<feature type="non-terminal residue" evidence="13">
    <location>
        <position position="1"/>
    </location>
</feature>
<evidence type="ECO:0000259" key="12">
    <source>
        <dbReference type="PROSITE" id="PS52002"/>
    </source>
</evidence>
<gene>
    <name evidence="13" type="ORF">HID58_026721</name>
</gene>
<dbReference type="PROSITE" id="PS01082">
    <property type="entry name" value="RIBOSOMAL_L7AE"/>
    <property type="match status" value="1"/>
</dbReference>
<evidence type="ECO:0000256" key="2">
    <source>
        <dbReference type="ARBA" id="ARBA00004514"/>
    </source>
</evidence>
<dbReference type="SMART" id="SM00651">
    <property type="entry name" value="Sm"/>
    <property type="match status" value="1"/>
</dbReference>
<feature type="region of interest" description="Disordered" evidence="11">
    <location>
        <begin position="139"/>
        <end position="164"/>
    </location>
</feature>
<evidence type="ECO:0000256" key="8">
    <source>
        <dbReference type="ARBA" id="ARBA00023242"/>
    </source>
</evidence>
<dbReference type="InterPro" id="IPR001921">
    <property type="entry name" value="Ribosomal_eL8_euk"/>
</dbReference>
<dbReference type="EMBL" id="JAGKQM010000007">
    <property type="protein sequence ID" value="KAH0919061.1"/>
    <property type="molecule type" value="Genomic_DNA"/>
</dbReference>
<dbReference type="InterPro" id="IPR027248">
    <property type="entry name" value="Sm_D2"/>
</dbReference>
<dbReference type="SUPFAM" id="SSF50182">
    <property type="entry name" value="Sm-like ribonucleoproteins"/>
    <property type="match status" value="1"/>
</dbReference>
<evidence type="ECO:0000256" key="4">
    <source>
        <dbReference type="ARBA" id="ARBA00008146"/>
    </source>
</evidence>
<reference evidence="13 14" key="1">
    <citation type="submission" date="2021-05" db="EMBL/GenBank/DDBJ databases">
        <title>Genome Assembly of Synthetic Allotetraploid Brassica napus Reveals Homoeologous Exchanges between Subgenomes.</title>
        <authorList>
            <person name="Davis J.T."/>
        </authorList>
    </citation>
    <scope>NUCLEOTIDE SEQUENCE [LARGE SCALE GENOMIC DNA]</scope>
    <source>
        <strain evidence="14">cv. Da-Ae</strain>
        <tissue evidence="13">Seedling</tissue>
    </source>
</reference>
<evidence type="ECO:0000256" key="1">
    <source>
        <dbReference type="ARBA" id="ARBA00004123"/>
    </source>
</evidence>
<proteinExistence type="inferred from homology"/>
<evidence type="ECO:0000256" key="5">
    <source>
        <dbReference type="ARBA" id="ARBA00022490"/>
    </source>
</evidence>
<dbReference type="PRINTS" id="PR00882">
    <property type="entry name" value="RIBOSOMALL7A"/>
</dbReference>
<name>A0ABQ8CPV2_BRANA</name>
<keyword evidence="9" id="KW-0687">Ribonucleoprotein</keyword>
<evidence type="ECO:0000256" key="3">
    <source>
        <dbReference type="ARBA" id="ARBA00007337"/>
    </source>
</evidence>
<dbReference type="CDD" id="cd01720">
    <property type="entry name" value="Sm_D2"/>
    <property type="match status" value="1"/>
</dbReference>
<keyword evidence="5" id="KW-0963">Cytoplasm</keyword>
<dbReference type="InterPro" id="IPR004037">
    <property type="entry name" value="Ribosomal_eL8-like_CS"/>
</dbReference>
<evidence type="ECO:0000313" key="14">
    <source>
        <dbReference type="Proteomes" id="UP000824890"/>
    </source>
</evidence>
<protein>
    <recommendedName>
        <fullName evidence="10">snRNP core protein D2</fullName>
    </recommendedName>
</protein>
<keyword evidence="6" id="KW-0507">mRNA processing</keyword>
<dbReference type="Pfam" id="PF01248">
    <property type="entry name" value="Ribosomal_L7Ae"/>
    <property type="match status" value="1"/>
</dbReference>
<dbReference type="InterPro" id="IPR029064">
    <property type="entry name" value="Ribosomal_eL30-like_sf"/>
</dbReference>
<evidence type="ECO:0000256" key="10">
    <source>
        <dbReference type="ARBA" id="ARBA00033125"/>
    </source>
</evidence>